<proteinExistence type="predicted"/>
<evidence type="ECO:0000256" key="2">
    <source>
        <dbReference type="SAM" id="SignalP"/>
    </source>
</evidence>
<accession>A0AAV9XYF4</accession>
<dbReference type="AlphaFoldDB" id="A0AAV9XYF4"/>
<dbReference type="EMBL" id="JAWDEY010000012">
    <property type="protein sequence ID" value="KAK6589544.1"/>
    <property type="molecule type" value="Genomic_DNA"/>
</dbReference>
<dbReference type="Proteomes" id="UP001311799">
    <property type="component" value="Unassembled WGS sequence"/>
</dbReference>
<evidence type="ECO:0000256" key="1">
    <source>
        <dbReference type="SAM" id="MobiDB-lite"/>
    </source>
</evidence>
<feature type="region of interest" description="Disordered" evidence="1">
    <location>
        <begin position="1148"/>
        <end position="1193"/>
    </location>
</feature>
<evidence type="ECO:0000313" key="4">
    <source>
        <dbReference type="Proteomes" id="UP001311799"/>
    </source>
</evidence>
<sequence length="1204" mass="139264">MNNTFQYLLVVIYFVIFLNGSGCTDLAITLDNLIKLGYSEDDFNPLFVEELNDIKKNPDLKKKDKFYARLRSGQWFALRQQVEYESSELGLKRVVGVLPVNPFFGGIFTPSVSEIELADNICEALMEMRNKGLADKIGLKIAKDGLIRQKFCEEAAALYFNGLRQRPMTVSQKQNEAEQLGTIEYLDSSIDLIPSSVKLPMKNLGAIPKTGGKFGLTGYQEAELIAKQTLIRNFVHVVKLLHLDTLRRDPLRLREYFPGTITQIRHALDTDNPEIVAARLLQLGPTSDLIEEFINNHRGRRDLLLMKAPKTPKGKQFTRTKNDELFELISNTDFSSTTFKVLESLAYKHVALTPMIRSTLQQLFEFIEKNRDSGNDLFVPNIVSTINLLPELVKAEMRVFFELNSKTNSERINTIEKVKSMIKNLQPVVRTFNNFDEEEIKLQIKDTVSSQNELNYYSRAISRIILTMLERRKMKIKEEDPEEIVLLSNEPSVSLNSLIDILKSMNNKSLSAIVNHIEKVVPNFTNKSMYSEATPQQKQEILALVKIPTSPEISKQLFSEPILRSLLSEAIPNQGGLLDRFVKGFYILMGETGVRLQSYLRNGYDTQNLDHFDIQKKRVFAEDNLRHNSVQWLQTISNLFDDTLFNYELATRRLIQYMKECKLGIKFGSNEKDLEKNVSEISKEYLQKLLDNMDQIKFTERKINALFLGEKGNLLILPNRRHHLINYMFNKDGDSLFKILNDGKHYQVLLNIIELLEEIQLPKKEEVEIDGPYWDRTKNEWVNAEKLMKNEVEVKVEPQKVTDLPITREQEWERIALFSKWSDFVKGIPIEFIPHGYKFSFGLYSNFINFCQRGIREIAYRLIVRDKGTNTEPEGKYWEYLPRNRYSVVIKADNSKDREEKVLSFCNAVYISIYGEKGVPDEYKKELPRTWSKETDKYEKELFITPQEKQKNKRYILDDVNEQWEFIAKEARKPGILMAPNLPTDSSLLGDVWRNLYIEKQLATSSVDKVEDKISILSIMCVEALNALKLKKNYYGQELYKIVCDSEDAISTFCHDTARRWFKEWPSEITEEILLMKQSSDDRESRESLAKSFDRSYLKKHKSKPEEIRPGYLTTKKVVSPVILEDFGRTLKQKKKLLLTEIPEELGDEKKLPTGNRKKRISGLDSEAKSSSAQSNESRQADRHRSKIQGGISKEVMDIIGNIN</sequence>
<name>A0AAV9XYF4_9CRYT</name>
<keyword evidence="4" id="KW-1185">Reference proteome</keyword>
<keyword evidence="2" id="KW-0732">Signal</keyword>
<feature type="chain" id="PRO_5043990300" evidence="2">
    <location>
        <begin position="24"/>
        <end position="1204"/>
    </location>
</feature>
<feature type="compositionally biased region" description="Polar residues" evidence="1">
    <location>
        <begin position="1169"/>
        <end position="1178"/>
    </location>
</feature>
<reference evidence="3 4" key="1">
    <citation type="submission" date="2023-10" db="EMBL/GenBank/DDBJ databases">
        <title>Comparative genomics analysis reveals potential genetic determinants of host preference in Cryptosporidium xiaoi.</title>
        <authorList>
            <person name="Xiao L."/>
            <person name="Li J."/>
        </authorList>
    </citation>
    <scope>NUCLEOTIDE SEQUENCE [LARGE SCALE GENOMIC DNA]</scope>
    <source>
        <strain evidence="3 4">52996</strain>
    </source>
</reference>
<organism evidence="3 4">
    <name type="scientific">Cryptosporidium xiaoi</name>
    <dbReference type="NCBI Taxonomy" id="659607"/>
    <lineage>
        <taxon>Eukaryota</taxon>
        <taxon>Sar</taxon>
        <taxon>Alveolata</taxon>
        <taxon>Apicomplexa</taxon>
        <taxon>Conoidasida</taxon>
        <taxon>Coccidia</taxon>
        <taxon>Eucoccidiorida</taxon>
        <taxon>Eimeriorina</taxon>
        <taxon>Cryptosporidiidae</taxon>
        <taxon>Cryptosporidium</taxon>
    </lineage>
</organism>
<evidence type="ECO:0000313" key="3">
    <source>
        <dbReference type="EMBL" id="KAK6589544.1"/>
    </source>
</evidence>
<feature type="signal peptide" evidence="2">
    <location>
        <begin position="1"/>
        <end position="23"/>
    </location>
</feature>
<comment type="caution">
    <text evidence="3">The sequence shown here is derived from an EMBL/GenBank/DDBJ whole genome shotgun (WGS) entry which is preliminary data.</text>
</comment>
<protein>
    <submittedName>
        <fullName evidence="3">Uncharacterized protein</fullName>
    </submittedName>
</protein>
<gene>
    <name evidence="3" type="ORF">RS030_203074</name>
</gene>